<dbReference type="AlphaFoldDB" id="K8F7E3"/>
<keyword evidence="2" id="KW-1185">Reference proteome</keyword>
<dbReference type="KEGG" id="bpg:Bathy19g00500"/>
<organism evidence="1 2">
    <name type="scientific">Bathycoccus prasinos</name>
    <dbReference type="NCBI Taxonomy" id="41875"/>
    <lineage>
        <taxon>Eukaryota</taxon>
        <taxon>Viridiplantae</taxon>
        <taxon>Chlorophyta</taxon>
        <taxon>Mamiellophyceae</taxon>
        <taxon>Mamiellales</taxon>
        <taxon>Bathycoccaceae</taxon>
        <taxon>Bathycoccus</taxon>
    </lineage>
</organism>
<proteinExistence type="predicted"/>
<protein>
    <submittedName>
        <fullName evidence="1">Uncharacterized protein</fullName>
    </submittedName>
</protein>
<accession>K8F7E3</accession>
<dbReference type="Proteomes" id="UP000198341">
    <property type="component" value="Chromosome 19"/>
</dbReference>
<name>K8F7E3_9CHLO</name>
<gene>
    <name evidence="1" type="ordered locus">Bathy19g00500</name>
</gene>
<sequence>MSFGSTPSMGISTPSKLMPFQSSSLIPFQSDSLIPFQFGSTPSLMLSFTTGVATTCA</sequence>
<evidence type="ECO:0000313" key="1">
    <source>
        <dbReference type="EMBL" id="CCO20760.1"/>
    </source>
</evidence>
<evidence type="ECO:0000313" key="2">
    <source>
        <dbReference type="Proteomes" id="UP000198341"/>
    </source>
</evidence>
<dbReference type="GeneID" id="19010679"/>
<reference evidence="1 2" key="1">
    <citation type="submission" date="2011-10" db="EMBL/GenBank/DDBJ databases">
        <authorList>
            <person name="Genoscope - CEA"/>
        </authorList>
    </citation>
    <scope>NUCLEOTIDE SEQUENCE [LARGE SCALE GENOMIC DNA]</scope>
    <source>
        <strain evidence="1 2">RCC 1105</strain>
    </source>
</reference>
<dbReference type="RefSeq" id="XP_007508041.1">
    <property type="nucleotide sequence ID" value="XM_007507979.1"/>
</dbReference>
<dbReference type="EMBL" id="FO082260">
    <property type="protein sequence ID" value="CCO20760.1"/>
    <property type="molecule type" value="Genomic_DNA"/>
</dbReference>